<feature type="non-terminal residue" evidence="1">
    <location>
        <position position="1"/>
    </location>
</feature>
<accession>X1AEN7</accession>
<comment type="caution">
    <text evidence="1">The sequence shown here is derived from an EMBL/GenBank/DDBJ whole genome shotgun (WGS) entry which is preliminary data.</text>
</comment>
<dbReference type="EMBL" id="BART01012446">
    <property type="protein sequence ID" value="GAG81060.1"/>
    <property type="molecule type" value="Genomic_DNA"/>
</dbReference>
<evidence type="ECO:0000313" key="1">
    <source>
        <dbReference type="EMBL" id="GAG81060.1"/>
    </source>
</evidence>
<dbReference type="AlphaFoldDB" id="X1AEN7"/>
<gene>
    <name evidence="1" type="ORF">S01H4_25972</name>
</gene>
<proteinExistence type="predicted"/>
<name>X1AEN7_9ZZZZ</name>
<protein>
    <submittedName>
        <fullName evidence="1">Uncharacterized protein</fullName>
    </submittedName>
</protein>
<organism evidence="1">
    <name type="scientific">marine sediment metagenome</name>
    <dbReference type="NCBI Taxonomy" id="412755"/>
    <lineage>
        <taxon>unclassified sequences</taxon>
        <taxon>metagenomes</taxon>
        <taxon>ecological metagenomes</taxon>
    </lineage>
</organism>
<reference evidence="1" key="1">
    <citation type="journal article" date="2014" name="Front. Microbiol.">
        <title>High frequency of phylogenetically diverse reductive dehalogenase-homologous genes in deep subseafloor sedimentary metagenomes.</title>
        <authorList>
            <person name="Kawai M."/>
            <person name="Futagami T."/>
            <person name="Toyoda A."/>
            <person name="Takaki Y."/>
            <person name="Nishi S."/>
            <person name="Hori S."/>
            <person name="Arai W."/>
            <person name="Tsubouchi T."/>
            <person name="Morono Y."/>
            <person name="Uchiyama I."/>
            <person name="Ito T."/>
            <person name="Fujiyama A."/>
            <person name="Inagaki F."/>
            <person name="Takami H."/>
        </authorList>
    </citation>
    <scope>NUCLEOTIDE SEQUENCE</scope>
    <source>
        <strain evidence="1">Expedition CK06-06</strain>
    </source>
</reference>
<sequence>GIDTSQKHILNCKDIFLIVKYQVQLMALPDVAY</sequence>